<organism evidence="2 3">
    <name type="scientific">Artemisia annua</name>
    <name type="common">Sweet wormwood</name>
    <dbReference type="NCBI Taxonomy" id="35608"/>
    <lineage>
        <taxon>Eukaryota</taxon>
        <taxon>Viridiplantae</taxon>
        <taxon>Streptophyta</taxon>
        <taxon>Embryophyta</taxon>
        <taxon>Tracheophyta</taxon>
        <taxon>Spermatophyta</taxon>
        <taxon>Magnoliopsida</taxon>
        <taxon>eudicotyledons</taxon>
        <taxon>Gunneridae</taxon>
        <taxon>Pentapetalae</taxon>
        <taxon>asterids</taxon>
        <taxon>campanulids</taxon>
        <taxon>Asterales</taxon>
        <taxon>Asteraceae</taxon>
        <taxon>Asteroideae</taxon>
        <taxon>Anthemideae</taxon>
        <taxon>Artemisiinae</taxon>
        <taxon>Artemisia</taxon>
    </lineage>
</organism>
<evidence type="ECO:0000313" key="3">
    <source>
        <dbReference type="Proteomes" id="UP000245207"/>
    </source>
</evidence>
<protein>
    <submittedName>
        <fullName evidence="2">RNA-directed DNA polymerase, eukaryota, Reverse transcriptase zinc-binding domain protein</fullName>
    </submittedName>
</protein>
<evidence type="ECO:0000313" key="2">
    <source>
        <dbReference type="EMBL" id="PWA48296.1"/>
    </source>
</evidence>
<reference evidence="2 3" key="1">
    <citation type="journal article" date="2018" name="Mol. Plant">
        <title>The genome of Artemisia annua provides insight into the evolution of Asteraceae family and artemisinin biosynthesis.</title>
        <authorList>
            <person name="Shen Q."/>
            <person name="Zhang L."/>
            <person name="Liao Z."/>
            <person name="Wang S."/>
            <person name="Yan T."/>
            <person name="Shi P."/>
            <person name="Liu M."/>
            <person name="Fu X."/>
            <person name="Pan Q."/>
            <person name="Wang Y."/>
            <person name="Lv Z."/>
            <person name="Lu X."/>
            <person name="Zhang F."/>
            <person name="Jiang W."/>
            <person name="Ma Y."/>
            <person name="Chen M."/>
            <person name="Hao X."/>
            <person name="Li L."/>
            <person name="Tang Y."/>
            <person name="Lv G."/>
            <person name="Zhou Y."/>
            <person name="Sun X."/>
            <person name="Brodelius P.E."/>
            <person name="Rose J.K.C."/>
            <person name="Tang K."/>
        </authorList>
    </citation>
    <scope>NUCLEOTIDE SEQUENCE [LARGE SCALE GENOMIC DNA]</scope>
    <source>
        <strain evidence="3">cv. Huhao1</strain>
        <tissue evidence="2">Leaf</tissue>
    </source>
</reference>
<dbReference type="STRING" id="35608.A0A2U1LH36"/>
<dbReference type="EMBL" id="PKPP01009420">
    <property type="protein sequence ID" value="PWA48296.1"/>
    <property type="molecule type" value="Genomic_DNA"/>
</dbReference>
<keyword evidence="2" id="KW-0548">Nucleotidyltransferase</keyword>
<proteinExistence type="predicted"/>
<gene>
    <name evidence="2" type="ORF">CTI12_AA492790</name>
</gene>
<name>A0A2U1LH36_ARTAN</name>
<dbReference type="OrthoDB" id="913872at2759"/>
<dbReference type="Proteomes" id="UP000245207">
    <property type="component" value="Unassembled WGS sequence"/>
</dbReference>
<keyword evidence="3" id="KW-1185">Reference proteome</keyword>
<keyword evidence="2" id="KW-0695">RNA-directed DNA polymerase</keyword>
<comment type="caution">
    <text evidence="2">The sequence shown here is derived from an EMBL/GenBank/DDBJ whole genome shotgun (WGS) entry which is preliminary data.</text>
</comment>
<dbReference type="AlphaFoldDB" id="A0A2U1LH36"/>
<feature type="compositionally biased region" description="Low complexity" evidence="1">
    <location>
        <begin position="1"/>
        <end position="14"/>
    </location>
</feature>
<accession>A0A2U1LH36</accession>
<keyword evidence="2" id="KW-0808">Transferase</keyword>
<sequence length="199" mass="22852">MNTSSSNVNVPTVSNKRDKSNTSNVVLTSIVGGPNVQDDIVSKNQFDLLSNEYDTAGDSTKDVHDADSDEEGDIEQVYDELLHTWRLLLKHVDVSGVYDMCRKVCMRWKWTLNRSLCDKGSRIILGWNNDLIDVTVLSQTNQVMHAQVNVKVHNKVLFCSFRYADNYYIDFRALWTNLDVHNLLMRAKSWILLGDLMHR</sequence>
<dbReference type="GO" id="GO:0003964">
    <property type="term" value="F:RNA-directed DNA polymerase activity"/>
    <property type="evidence" value="ECO:0007669"/>
    <property type="project" value="UniProtKB-KW"/>
</dbReference>
<feature type="region of interest" description="Disordered" evidence="1">
    <location>
        <begin position="1"/>
        <end position="20"/>
    </location>
</feature>
<evidence type="ECO:0000256" key="1">
    <source>
        <dbReference type="SAM" id="MobiDB-lite"/>
    </source>
</evidence>